<dbReference type="HOGENOM" id="CLU_2758311_0_0_1"/>
<dbReference type="EMBL" id="GL883136">
    <property type="protein sequence ID" value="EGG01743.1"/>
    <property type="molecule type" value="Genomic_DNA"/>
</dbReference>
<reference evidence="2" key="1">
    <citation type="journal article" date="2011" name="Proc. Natl. Acad. Sci. U.S.A.">
        <title>Obligate biotrophy features unraveled by the genomic analysis of rust fungi.</title>
        <authorList>
            <person name="Duplessis S."/>
            <person name="Cuomo C.A."/>
            <person name="Lin Y.-C."/>
            <person name="Aerts A."/>
            <person name="Tisserant E."/>
            <person name="Veneault-Fourrey C."/>
            <person name="Joly D.L."/>
            <person name="Hacquard S."/>
            <person name="Amselem J."/>
            <person name="Cantarel B.L."/>
            <person name="Chiu R."/>
            <person name="Coutinho P.M."/>
            <person name="Feau N."/>
            <person name="Field M."/>
            <person name="Frey P."/>
            <person name="Gelhaye E."/>
            <person name="Goldberg J."/>
            <person name="Grabherr M.G."/>
            <person name="Kodira C.D."/>
            <person name="Kohler A."/>
            <person name="Kuees U."/>
            <person name="Lindquist E.A."/>
            <person name="Lucas S.M."/>
            <person name="Mago R."/>
            <person name="Mauceli E."/>
            <person name="Morin E."/>
            <person name="Murat C."/>
            <person name="Pangilinan J.L."/>
            <person name="Park R."/>
            <person name="Pearson M."/>
            <person name="Quesneville H."/>
            <person name="Rouhier N."/>
            <person name="Sakthikumar S."/>
            <person name="Salamov A.A."/>
            <person name="Schmutz J."/>
            <person name="Selles B."/>
            <person name="Shapiro H."/>
            <person name="Tanguay P."/>
            <person name="Tuskan G.A."/>
            <person name="Henrissat B."/>
            <person name="Van de Peer Y."/>
            <person name="Rouze P."/>
            <person name="Ellis J.G."/>
            <person name="Dodds P.N."/>
            <person name="Schein J.E."/>
            <person name="Zhong S."/>
            <person name="Hamelin R.C."/>
            <person name="Grigoriev I.V."/>
            <person name="Szabo L.J."/>
            <person name="Martin F."/>
        </authorList>
    </citation>
    <scope>NUCLEOTIDE SEQUENCE [LARGE SCALE GENOMIC DNA]</scope>
    <source>
        <strain evidence="2">98AG31 / pathotype 3-4-7</strain>
    </source>
</reference>
<proteinExistence type="predicted"/>
<name>F4S0V9_MELLP</name>
<evidence type="ECO:0000313" key="2">
    <source>
        <dbReference type="Proteomes" id="UP000001072"/>
    </source>
</evidence>
<gene>
    <name evidence="1" type="primary">MlpPh10</name>
    <name evidence="1" type="ORF">MELLADRAFT_124592</name>
</gene>
<dbReference type="GeneID" id="18926855"/>
<dbReference type="RefSeq" id="XP_007415088.1">
    <property type="nucleotide sequence ID" value="XM_007415026.1"/>
</dbReference>
<dbReference type="Proteomes" id="UP000001072">
    <property type="component" value="Unassembled WGS sequence"/>
</dbReference>
<evidence type="ECO:0000313" key="1">
    <source>
        <dbReference type="EMBL" id="EGG01743.1"/>
    </source>
</evidence>
<dbReference type="VEuPathDB" id="FungiDB:MELLADRAFT_124592"/>
<dbReference type="AlphaFoldDB" id="F4S0V9"/>
<sequence>MSSSTNLKHENGSPSAIITLTPEREGQVGGGSRYCVISQRQGQVGGGSKYCVISQREGQVGGGSKYCVVS</sequence>
<dbReference type="InParanoid" id="F4S0V9"/>
<keyword evidence="2" id="KW-1185">Reference proteome</keyword>
<protein>
    <submittedName>
        <fullName evidence="1">Pheromone with three tandem repeats of a putative pheromone peptide</fullName>
    </submittedName>
</protein>
<accession>F4S0V9</accession>
<organism evidence="2">
    <name type="scientific">Melampsora larici-populina (strain 98AG31 / pathotype 3-4-7)</name>
    <name type="common">Poplar leaf rust fungus</name>
    <dbReference type="NCBI Taxonomy" id="747676"/>
    <lineage>
        <taxon>Eukaryota</taxon>
        <taxon>Fungi</taxon>
        <taxon>Dikarya</taxon>
        <taxon>Basidiomycota</taxon>
        <taxon>Pucciniomycotina</taxon>
        <taxon>Pucciniomycetes</taxon>
        <taxon>Pucciniales</taxon>
        <taxon>Melampsoraceae</taxon>
        <taxon>Melampsora</taxon>
    </lineage>
</organism>
<dbReference type="KEGG" id="mlr:MELLADRAFT_124592"/>